<evidence type="ECO:0000256" key="5">
    <source>
        <dbReference type="ARBA" id="ARBA00022777"/>
    </source>
</evidence>
<keyword evidence="4" id="KW-0547">Nucleotide-binding</keyword>
<dbReference type="Gene3D" id="3.30.200.20">
    <property type="entry name" value="Phosphorylase Kinase, domain 1"/>
    <property type="match status" value="1"/>
</dbReference>
<dbReference type="GO" id="GO:0005524">
    <property type="term" value="F:ATP binding"/>
    <property type="evidence" value="ECO:0007669"/>
    <property type="project" value="UniProtKB-KW"/>
</dbReference>
<keyword evidence="2" id="KW-0597">Phosphoprotein</keyword>
<dbReference type="PANTHER" id="PTHR24355">
    <property type="entry name" value="G PROTEIN-COUPLED RECEPTOR KINASE/RIBOSOMAL PROTEIN S6 KINASE"/>
    <property type="match status" value="1"/>
</dbReference>
<gene>
    <name evidence="9" type="ORF">HK100_012284</name>
</gene>
<evidence type="ECO:0000256" key="2">
    <source>
        <dbReference type="ARBA" id="ARBA00022553"/>
    </source>
</evidence>
<dbReference type="InterPro" id="IPR000961">
    <property type="entry name" value="AGC-kinase_C"/>
</dbReference>
<dbReference type="SMART" id="SM00220">
    <property type="entry name" value="S_TKc"/>
    <property type="match status" value="1"/>
</dbReference>
<dbReference type="Gene3D" id="1.10.510.10">
    <property type="entry name" value="Transferase(Phosphotransferase) domain 1"/>
    <property type="match status" value="1"/>
</dbReference>
<dbReference type="PROSITE" id="PS51285">
    <property type="entry name" value="AGC_KINASE_CTER"/>
    <property type="match status" value="1"/>
</dbReference>
<keyword evidence="6" id="KW-0067">ATP-binding</keyword>
<dbReference type="GO" id="GO:0007186">
    <property type="term" value="P:G protein-coupled receptor signaling pathway"/>
    <property type="evidence" value="ECO:0007669"/>
    <property type="project" value="TreeGrafter"/>
</dbReference>
<reference evidence="9" key="1">
    <citation type="submission" date="2020-05" db="EMBL/GenBank/DDBJ databases">
        <title>Phylogenomic resolution of chytrid fungi.</title>
        <authorList>
            <person name="Stajich J.E."/>
            <person name="Amses K."/>
            <person name="Simmons R."/>
            <person name="Seto K."/>
            <person name="Myers J."/>
            <person name="Bonds A."/>
            <person name="Quandt C.A."/>
            <person name="Barry K."/>
            <person name="Liu P."/>
            <person name="Grigoriev I."/>
            <person name="Longcore J.E."/>
            <person name="James T.Y."/>
        </authorList>
    </citation>
    <scope>NUCLEOTIDE SEQUENCE</scope>
    <source>
        <strain evidence="9">JEL0513</strain>
    </source>
</reference>
<dbReference type="FunFam" id="1.10.510.10:FF:000048">
    <property type="entry name" value="Protein kinase C"/>
    <property type="match status" value="1"/>
</dbReference>
<sequence length="416" mass="48111">MKAVDNIIQERKFNLMYAFQDDENMYMVMDLKLGGDLRFLLTNQKKLTEDMVRFYIAEISLGLMYLHSKNVVHRDLKPDNILLDEKGHACLTDFNISTYWKEGKFLHAVAGSLVYMAPEILEQKAGYTYTIDWWSLGVIHYEMLCGKRPFRAKKNDDLKKLIISGLLEFPPEDEVKMSPECVDMIKGFLTRPAVDRLGAKESGGDTRINTHAWFNDYDWEKVEALEMEPPYIPDPSKFHFDDKHDLEEIFYDDTPLKAKSRKTGKEMQRELSKMGSENAKEYEKIDAEYKNFDFTTLPPQQQIRKKSMAWENKMMEIQQRVSTSRMSLASSKTDIMEDRSEHVFVLDDDCASTTGRESSFDNLRRPESCKIPGHSNLISSALGTPELKRSSVTAKDPNLIENVSEVNENVEEIEEK</sequence>
<dbReference type="PROSITE" id="PS50011">
    <property type="entry name" value="PROTEIN_KINASE_DOM"/>
    <property type="match status" value="1"/>
</dbReference>
<dbReference type="Proteomes" id="UP001211907">
    <property type="component" value="Unassembled WGS sequence"/>
</dbReference>
<dbReference type="EMBL" id="JADGJH010000864">
    <property type="protein sequence ID" value="KAJ3121655.1"/>
    <property type="molecule type" value="Genomic_DNA"/>
</dbReference>
<evidence type="ECO:0000313" key="10">
    <source>
        <dbReference type="Proteomes" id="UP001211907"/>
    </source>
</evidence>
<keyword evidence="1" id="KW-0723">Serine/threonine-protein kinase</keyword>
<keyword evidence="5" id="KW-0418">Kinase</keyword>
<evidence type="ECO:0008006" key="11">
    <source>
        <dbReference type="Google" id="ProtNLM"/>
    </source>
</evidence>
<dbReference type="InterPro" id="IPR000719">
    <property type="entry name" value="Prot_kinase_dom"/>
</dbReference>
<keyword evidence="10" id="KW-1185">Reference proteome</keyword>
<accession>A0AAD5T0X0</accession>
<evidence type="ECO:0000256" key="1">
    <source>
        <dbReference type="ARBA" id="ARBA00022527"/>
    </source>
</evidence>
<comment type="caution">
    <text evidence="9">The sequence shown here is derived from an EMBL/GenBank/DDBJ whole genome shotgun (WGS) entry which is preliminary data.</text>
</comment>
<evidence type="ECO:0000256" key="3">
    <source>
        <dbReference type="ARBA" id="ARBA00022679"/>
    </source>
</evidence>
<dbReference type="InterPro" id="IPR011009">
    <property type="entry name" value="Kinase-like_dom_sf"/>
</dbReference>
<dbReference type="InterPro" id="IPR008271">
    <property type="entry name" value="Ser/Thr_kinase_AS"/>
</dbReference>
<dbReference type="GO" id="GO:0001664">
    <property type="term" value="F:G protein-coupled receptor binding"/>
    <property type="evidence" value="ECO:0007669"/>
    <property type="project" value="TreeGrafter"/>
</dbReference>
<keyword evidence="3" id="KW-0808">Transferase</keyword>
<evidence type="ECO:0000256" key="6">
    <source>
        <dbReference type="ARBA" id="ARBA00022840"/>
    </source>
</evidence>
<evidence type="ECO:0000256" key="4">
    <source>
        <dbReference type="ARBA" id="ARBA00022741"/>
    </source>
</evidence>
<dbReference type="Pfam" id="PF00069">
    <property type="entry name" value="Pkinase"/>
    <property type="match status" value="1"/>
</dbReference>
<feature type="domain" description="Protein kinase" evidence="7">
    <location>
        <begin position="1"/>
        <end position="214"/>
    </location>
</feature>
<evidence type="ECO:0000259" key="8">
    <source>
        <dbReference type="PROSITE" id="PS51285"/>
    </source>
</evidence>
<name>A0AAD5T0X0_9FUNG</name>
<dbReference type="PROSITE" id="PS00108">
    <property type="entry name" value="PROTEIN_KINASE_ST"/>
    <property type="match status" value="1"/>
</dbReference>
<dbReference type="AlphaFoldDB" id="A0AAD5T0X0"/>
<dbReference type="SUPFAM" id="SSF56112">
    <property type="entry name" value="Protein kinase-like (PK-like)"/>
    <property type="match status" value="1"/>
</dbReference>
<evidence type="ECO:0000313" key="9">
    <source>
        <dbReference type="EMBL" id="KAJ3121655.1"/>
    </source>
</evidence>
<proteinExistence type="predicted"/>
<organism evidence="9 10">
    <name type="scientific">Physocladia obscura</name>
    <dbReference type="NCBI Taxonomy" id="109957"/>
    <lineage>
        <taxon>Eukaryota</taxon>
        <taxon>Fungi</taxon>
        <taxon>Fungi incertae sedis</taxon>
        <taxon>Chytridiomycota</taxon>
        <taxon>Chytridiomycota incertae sedis</taxon>
        <taxon>Chytridiomycetes</taxon>
        <taxon>Chytridiales</taxon>
        <taxon>Chytriomycetaceae</taxon>
        <taxon>Physocladia</taxon>
    </lineage>
</organism>
<protein>
    <recommendedName>
        <fullName evidence="11">Kinase-like protein</fullName>
    </recommendedName>
</protein>
<dbReference type="GO" id="GO:0009966">
    <property type="term" value="P:regulation of signal transduction"/>
    <property type="evidence" value="ECO:0007669"/>
    <property type="project" value="TreeGrafter"/>
</dbReference>
<dbReference type="PANTHER" id="PTHR24355:SF30">
    <property type="entry name" value="SERINE_THREONINE-PROTEIN KINASE 32B ISOFORM X1"/>
    <property type="match status" value="1"/>
</dbReference>
<dbReference type="GO" id="GO:0004703">
    <property type="term" value="F:G protein-coupled receptor kinase activity"/>
    <property type="evidence" value="ECO:0007669"/>
    <property type="project" value="TreeGrafter"/>
</dbReference>
<feature type="domain" description="AGC-kinase C-terminal" evidence="8">
    <location>
        <begin position="215"/>
        <end position="304"/>
    </location>
</feature>
<evidence type="ECO:0000259" key="7">
    <source>
        <dbReference type="PROSITE" id="PS50011"/>
    </source>
</evidence>